<reference evidence="1" key="1">
    <citation type="submission" date="2023-02" db="EMBL/GenBank/DDBJ databases">
        <title>Genome of toxic invasive species Heracleum sosnowskyi carries increased number of genes despite the absence of recent whole-genome duplications.</title>
        <authorList>
            <person name="Schelkunov M."/>
            <person name="Shtratnikova V."/>
            <person name="Makarenko M."/>
            <person name="Klepikova A."/>
            <person name="Omelchenko D."/>
            <person name="Novikova G."/>
            <person name="Obukhova E."/>
            <person name="Bogdanov V."/>
            <person name="Penin A."/>
            <person name="Logacheva M."/>
        </authorList>
    </citation>
    <scope>NUCLEOTIDE SEQUENCE</scope>
    <source>
        <strain evidence="1">Hsosn_3</strain>
        <tissue evidence="1">Leaf</tissue>
    </source>
</reference>
<organism evidence="1 2">
    <name type="scientific">Heracleum sosnowskyi</name>
    <dbReference type="NCBI Taxonomy" id="360622"/>
    <lineage>
        <taxon>Eukaryota</taxon>
        <taxon>Viridiplantae</taxon>
        <taxon>Streptophyta</taxon>
        <taxon>Embryophyta</taxon>
        <taxon>Tracheophyta</taxon>
        <taxon>Spermatophyta</taxon>
        <taxon>Magnoliopsida</taxon>
        <taxon>eudicotyledons</taxon>
        <taxon>Gunneridae</taxon>
        <taxon>Pentapetalae</taxon>
        <taxon>asterids</taxon>
        <taxon>campanulids</taxon>
        <taxon>Apiales</taxon>
        <taxon>Apiaceae</taxon>
        <taxon>Apioideae</taxon>
        <taxon>apioid superclade</taxon>
        <taxon>Tordylieae</taxon>
        <taxon>Tordyliinae</taxon>
        <taxon>Heracleum</taxon>
    </lineage>
</organism>
<protein>
    <recommendedName>
        <fullName evidence="3">Plastid-targeted protein 4</fullName>
    </recommendedName>
</protein>
<sequence>MSTTRLLVPLNSYSSSSCVALPRRFRPVFLNQSDSLTSSSASILSSRQNFGCGCVSSSIKFNPRIVQKNINRNLVVYSSMQPGTPIPSGNPSGTNWKGWVVGLLLSIVLPFYRTKLTSFLALKKEVETVVDTAEIILDVVEKVAEEVVEIADILEEKLPEGGKMKNAIERVETVAREIAKDADLLEDLLQKVEKAEKEVGNMIEPVIDQINKEADTIGTKNFQVPKSKL</sequence>
<dbReference type="PANTHER" id="PTHR33735:SF14">
    <property type="entry name" value="PHAGE CAPSID SCAFFOLDING PROTEIN (GPO) SERINE PEPTIDASE"/>
    <property type="match status" value="1"/>
</dbReference>
<reference evidence="1" key="2">
    <citation type="submission" date="2023-05" db="EMBL/GenBank/DDBJ databases">
        <authorList>
            <person name="Schelkunov M.I."/>
        </authorList>
    </citation>
    <scope>NUCLEOTIDE SEQUENCE</scope>
    <source>
        <strain evidence="1">Hsosn_3</strain>
        <tissue evidence="1">Leaf</tissue>
    </source>
</reference>
<comment type="caution">
    <text evidence="1">The sequence shown here is derived from an EMBL/GenBank/DDBJ whole genome shotgun (WGS) entry which is preliminary data.</text>
</comment>
<proteinExistence type="predicted"/>
<gene>
    <name evidence="1" type="ORF">POM88_036957</name>
</gene>
<evidence type="ECO:0000313" key="2">
    <source>
        <dbReference type="Proteomes" id="UP001237642"/>
    </source>
</evidence>
<keyword evidence="2" id="KW-1185">Reference proteome</keyword>
<dbReference type="PANTHER" id="PTHR33735">
    <property type="entry name" value="EXPRESSED PROTEIN"/>
    <property type="match status" value="1"/>
</dbReference>
<accession>A0AAD8HP89</accession>
<dbReference type="Proteomes" id="UP001237642">
    <property type="component" value="Unassembled WGS sequence"/>
</dbReference>
<evidence type="ECO:0000313" key="1">
    <source>
        <dbReference type="EMBL" id="KAK1370865.1"/>
    </source>
</evidence>
<dbReference type="EMBL" id="JAUIZM010000008">
    <property type="protein sequence ID" value="KAK1370865.1"/>
    <property type="molecule type" value="Genomic_DNA"/>
</dbReference>
<dbReference type="AlphaFoldDB" id="A0AAD8HP89"/>
<evidence type="ECO:0008006" key="3">
    <source>
        <dbReference type="Google" id="ProtNLM"/>
    </source>
</evidence>
<dbReference type="PROSITE" id="PS51257">
    <property type="entry name" value="PROKAR_LIPOPROTEIN"/>
    <property type="match status" value="1"/>
</dbReference>
<name>A0AAD8HP89_9APIA</name>